<feature type="transmembrane region" description="Helical" evidence="8">
    <location>
        <begin position="181"/>
        <end position="199"/>
    </location>
</feature>
<gene>
    <name evidence="9" type="primary">putP_2</name>
    <name evidence="9" type="ORF">MOOR_25870</name>
</gene>
<keyword evidence="4 8" id="KW-0812">Transmembrane</keyword>
<feature type="transmembrane region" description="Helical" evidence="8">
    <location>
        <begin position="73"/>
        <end position="91"/>
    </location>
</feature>
<evidence type="ECO:0000256" key="8">
    <source>
        <dbReference type="SAM" id="Phobius"/>
    </source>
</evidence>
<evidence type="ECO:0000313" key="9">
    <source>
        <dbReference type="EMBL" id="OIQ07813.1"/>
    </source>
</evidence>
<proteinExistence type="inferred from homology"/>
<evidence type="ECO:0000256" key="3">
    <source>
        <dbReference type="ARBA" id="ARBA00022448"/>
    </source>
</evidence>
<keyword evidence="3" id="KW-0813">Transport</keyword>
<feature type="transmembrane region" description="Helical" evidence="8">
    <location>
        <begin position="116"/>
        <end position="140"/>
    </location>
</feature>
<feature type="transmembrane region" description="Helical" evidence="8">
    <location>
        <begin position="404"/>
        <end position="423"/>
    </location>
</feature>
<dbReference type="PROSITE" id="PS50283">
    <property type="entry name" value="NA_SOLUT_SYMP_3"/>
    <property type="match status" value="1"/>
</dbReference>
<feature type="transmembrane region" description="Helical" evidence="8">
    <location>
        <begin position="6"/>
        <end position="22"/>
    </location>
</feature>
<comment type="subcellular location">
    <subcellularLocation>
        <location evidence="1">Membrane</location>
        <topology evidence="1">Multi-pass membrane protein</topology>
    </subcellularLocation>
</comment>
<feature type="transmembrane region" description="Helical" evidence="8">
    <location>
        <begin position="219"/>
        <end position="237"/>
    </location>
</feature>
<reference evidence="9 10" key="1">
    <citation type="submission" date="2016-08" db="EMBL/GenBank/DDBJ databases">
        <title>Genome-based comparison of Moorella thermoacetic strains.</title>
        <authorList>
            <person name="Poehlein A."/>
            <person name="Bengelsdorf F.R."/>
            <person name="Esser C."/>
            <person name="Duerre P."/>
            <person name="Daniel R."/>
        </authorList>
    </citation>
    <scope>NUCLEOTIDE SEQUENCE [LARGE SCALE GENOMIC DNA]</scope>
    <source>
        <strain evidence="9 10">DSM 11768</strain>
    </source>
</reference>
<comment type="similarity">
    <text evidence="2 7">Belongs to the sodium:solute symporter (SSF) (TC 2.A.21) family.</text>
</comment>
<dbReference type="PANTHER" id="PTHR48086:SF7">
    <property type="entry name" value="SODIUM-SOLUTE SYMPORTER-RELATED"/>
    <property type="match status" value="1"/>
</dbReference>
<feature type="transmembrane region" description="Helical" evidence="8">
    <location>
        <begin position="353"/>
        <end position="372"/>
    </location>
</feature>
<dbReference type="Pfam" id="PF00474">
    <property type="entry name" value="SSF"/>
    <property type="match status" value="1"/>
</dbReference>
<dbReference type="Gene3D" id="1.20.1730.10">
    <property type="entry name" value="Sodium/glucose cotransporter"/>
    <property type="match status" value="1"/>
</dbReference>
<evidence type="ECO:0000256" key="2">
    <source>
        <dbReference type="ARBA" id="ARBA00006434"/>
    </source>
</evidence>
<feature type="transmembrane region" description="Helical" evidence="8">
    <location>
        <begin position="258"/>
        <end position="283"/>
    </location>
</feature>
<dbReference type="InterPro" id="IPR038377">
    <property type="entry name" value="Na/Glc_symporter_sf"/>
</dbReference>
<feature type="transmembrane region" description="Helical" evidence="8">
    <location>
        <begin position="152"/>
        <end position="174"/>
    </location>
</feature>
<dbReference type="GO" id="GO:0022857">
    <property type="term" value="F:transmembrane transporter activity"/>
    <property type="evidence" value="ECO:0007669"/>
    <property type="project" value="InterPro"/>
</dbReference>
<dbReference type="EMBL" id="MIHH01000025">
    <property type="protein sequence ID" value="OIQ07813.1"/>
    <property type="molecule type" value="Genomic_DNA"/>
</dbReference>
<evidence type="ECO:0000256" key="1">
    <source>
        <dbReference type="ARBA" id="ARBA00004141"/>
    </source>
</evidence>
<organism evidence="9 10">
    <name type="scientific">Neomoorella thermoacetica</name>
    <name type="common">Clostridium thermoaceticum</name>
    <dbReference type="NCBI Taxonomy" id="1525"/>
    <lineage>
        <taxon>Bacteria</taxon>
        <taxon>Bacillati</taxon>
        <taxon>Bacillota</taxon>
        <taxon>Clostridia</taxon>
        <taxon>Neomoorellales</taxon>
        <taxon>Neomoorellaceae</taxon>
        <taxon>Neomoorella</taxon>
    </lineage>
</organism>
<evidence type="ECO:0000313" key="10">
    <source>
        <dbReference type="Proteomes" id="UP000182743"/>
    </source>
</evidence>
<sequence length="489" mass="52643">MRYIIVLALYYLALILIGYYSSRKIKVTVEGYLLAGRSAGTAMIAATLAATWYGGGMLMGTAEWAYGSGISNVWSWEFTAVALLLAGLFLAKPIRNLEVVTLPEVFKMRFDNKNQILLAVINIVILFAFLGMQVLAIGTITRLLVPSISENLGLLIGVAIILFYVFVGGQLSVLLTDFLQFILLAVGTIMAALYSVRAAGGIDHLINALPPTFVSPTGVGTAAILGWLLSYFPASMIEQEIWRKVNTAETASAAQKGTVFAGLILIALTFLTPFAGLAAKVIYPNIKGVEALPYMALNAMPVWAGSVVLIAVFAAVMSNASAYLIDGAAMLSLDLYGQITGTPREKLVHLSRYMIIGMGLCAVVVAKLLPSIMGLASLAYAIYAPVCFFPLILGFFWKRVSSNSAFYSMLIVLVVEIYLYAAGQPWGNPALIGFPLSLLLIIVLSLVLPPDDKQSDIFFKSVKSSKAKVLLSVIIMSPLVLIRQAKAIR</sequence>
<feature type="transmembrane region" description="Helical" evidence="8">
    <location>
        <begin position="378"/>
        <end position="397"/>
    </location>
</feature>
<keyword evidence="5 8" id="KW-1133">Transmembrane helix</keyword>
<dbReference type="PANTHER" id="PTHR48086">
    <property type="entry name" value="SODIUM/PROLINE SYMPORTER-RELATED"/>
    <property type="match status" value="1"/>
</dbReference>
<dbReference type="Proteomes" id="UP000182743">
    <property type="component" value="Unassembled WGS sequence"/>
</dbReference>
<dbReference type="InterPro" id="IPR050277">
    <property type="entry name" value="Sodium:Solute_Symporter"/>
</dbReference>
<feature type="transmembrane region" description="Helical" evidence="8">
    <location>
        <begin position="34"/>
        <end position="53"/>
    </location>
</feature>
<keyword evidence="6 8" id="KW-0472">Membrane</keyword>
<dbReference type="CDD" id="cd10322">
    <property type="entry name" value="SLC5sbd"/>
    <property type="match status" value="1"/>
</dbReference>
<evidence type="ECO:0000256" key="4">
    <source>
        <dbReference type="ARBA" id="ARBA00022692"/>
    </source>
</evidence>
<feature type="transmembrane region" description="Helical" evidence="8">
    <location>
        <begin position="429"/>
        <end position="448"/>
    </location>
</feature>
<evidence type="ECO:0000256" key="6">
    <source>
        <dbReference type="ARBA" id="ARBA00023136"/>
    </source>
</evidence>
<comment type="caution">
    <text evidence="9">The sequence shown here is derived from an EMBL/GenBank/DDBJ whole genome shotgun (WGS) entry which is preliminary data.</text>
</comment>
<name>A0A1J5JF50_NEOTH</name>
<dbReference type="InterPro" id="IPR001734">
    <property type="entry name" value="Na/solute_symporter"/>
</dbReference>
<evidence type="ECO:0000256" key="5">
    <source>
        <dbReference type="ARBA" id="ARBA00022989"/>
    </source>
</evidence>
<protein>
    <submittedName>
        <fullName evidence="9">Sodium/proline symporter</fullName>
    </submittedName>
</protein>
<dbReference type="AlphaFoldDB" id="A0A1J5JF50"/>
<feature type="transmembrane region" description="Helical" evidence="8">
    <location>
        <begin position="303"/>
        <end position="325"/>
    </location>
</feature>
<evidence type="ECO:0000256" key="7">
    <source>
        <dbReference type="RuleBase" id="RU362091"/>
    </source>
</evidence>
<accession>A0A1J5JF50</accession>
<dbReference type="GO" id="GO:0005886">
    <property type="term" value="C:plasma membrane"/>
    <property type="evidence" value="ECO:0007669"/>
    <property type="project" value="TreeGrafter"/>
</dbReference>